<feature type="signal peptide" evidence="1">
    <location>
        <begin position="1"/>
        <end position="20"/>
    </location>
</feature>
<evidence type="ECO:0000313" key="3">
    <source>
        <dbReference type="Proteomes" id="UP001501757"/>
    </source>
</evidence>
<evidence type="ECO:0000256" key="1">
    <source>
        <dbReference type="SAM" id="SignalP"/>
    </source>
</evidence>
<comment type="caution">
    <text evidence="2">The sequence shown here is derived from an EMBL/GenBank/DDBJ whole genome shotgun (WGS) entry which is preliminary data.</text>
</comment>
<dbReference type="PROSITE" id="PS51257">
    <property type="entry name" value="PROKAR_LIPOPROTEIN"/>
    <property type="match status" value="1"/>
</dbReference>
<keyword evidence="3" id="KW-1185">Reference proteome</keyword>
<dbReference type="Proteomes" id="UP001501757">
    <property type="component" value="Unassembled WGS sequence"/>
</dbReference>
<protein>
    <recommendedName>
        <fullName evidence="4">Pullulanase</fullName>
    </recommendedName>
</protein>
<feature type="chain" id="PRO_5045906657" description="Pullulanase" evidence="1">
    <location>
        <begin position="21"/>
        <end position="143"/>
    </location>
</feature>
<proteinExistence type="predicted"/>
<dbReference type="EMBL" id="BAAAEI010000029">
    <property type="protein sequence ID" value="GAA0373035.1"/>
    <property type="molecule type" value="Genomic_DNA"/>
</dbReference>
<name>A0ABP3HKZ2_9ALTE</name>
<keyword evidence="1" id="KW-0732">Signal</keyword>
<gene>
    <name evidence="2" type="ORF">GCM10009092_41590</name>
</gene>
<accession>A0ABP3HKZ2</accession>
<reference evidence="3" key="1">
    <citation type="journal article" date="2019" name="Int. J. Syst. Evol. Microbiol.">
        <title>The Global Catalogue of Microorganisms (GCM) 10K type strain sequencing project: providing services to taxonomists for standard genome sequencing and annotation.</title>
        <authorList>
            <consortium name="The Broad Institute Genomics Platform"/>
            <consortium name="The Broad Institute Genome Sequencing Center for Infectious Disease"/>
            <person name="Wu L."/>
            <person name="Ma J."/>
        </authorList>
    </citation>
    <scope>NUCLEOTIDE SEQUENCE [LARGE SCALE GENOMIC DNA]</scope>
    <source>
        <strain evidence="3">JCM 13378</strain>
    </source>
</reference>
<dbReference type="RefSeq" id="WP_343847339.1">
    <property type="nucleotide sequence ID" value="NZ_BAAAEI010000029.1"/>
</dbReference>
<organism evidence="2 3">
    <name type="scientific">Bowmanella denitrificans</name>
    <dbReference type="NCBI Taxonomy" id="366582"/>
    <lineage>
        <taxon>Bacteria</taxon>
        <taxon>Pseudomonadati</taxon>
        <taxon>Pseudomonadota</taxon>
        <taxon>Gammaproteobacteria</taxon>
        <taxon>Alteromonadales</taxon>
        <taxon>Alteromonadaceae</taxon>
        <taxon>Bowmanella</taxon>
    </lineage>
</organism>
<evidence type="ECO:0000313" key="2">
    <source>
        <dbReference type="EMBL" id="GAA0373035.1"/>
    </source>
</evidence>
<sequence>MSLPRALIITFLLGSLAACATRPGIPEPEQVKDLYLRGVFTWWEADENYKMQRLSDTQFKGEAELIADGQPYDFRIADANWSNGANCGYLTKTADELIVLDKPVHADCNSSNNNFKFTPKETAVYEFFIDFASPQPTVRIRKK</sequence>
<evidence type="ECO:0008006" key="4">
    <source>
        <dbReference type="Google" id="ProtNLM"/>
    </source>
</evidence>